<feature type="domain" description="Glycosyltransferase 2-like" evidence="1">
    <location>
        <begin position="11"/>
        <end position="125"/>
    </location>
</feature>
<protein>
    <submittedName>
        <fullName evidence="2">Glycosyl transferase family protein</fullName>
    </submittedName>
</protein>
<dbReference type="STRING" id="887062.HGR_06876"/>
<keyword evidence="3" id="KW-1185">Reference proteome</keyword>
<evidence type="ECO:0000313" key="3">
    <source>
        <dbReference type="Proteomes" id="UP000016368"/>
    </source>
</evidence>
<gene>
    <name evidence="2" type="ORF">HGR_06876</name>
</gene>
<dbReference type="GO" id="GO:0016758">
    <property type="term" value="F:hexosyltransferase activity"/>
    <property type="evidence" value="ECO:0007669"/>
    <property type="project" value="UniProtKB-ARBA"/>
</dbReference>
<proteinExistence type="predicted"/>
<dbReference type="Gene3D" id="3.90.550.10">
    <property type="entry name" value="Spore Coat Polysaccharide Biosynthesis Protein SpsA, Chain A"/>
    <property type="match status" value="1"/>
</dbReference>
<dbReference type="InterPro" id="IPR029044">
    <property type="entry name" value="Nucleotide-diphossugar_trans"/>
</dbReference>
<dbReference type="PANTHER" id="PTHR22916">
    <property type="entry name" value="GLYCOSYLTRANSFERASE"/>
    <property type="match status" value="1"/>
</dbReference>
<sequence>MSAASEDRLLSIAIPVHNFGAFLPQTLDSILDQTLAEKIEVLVFDGGSTDNTPHVARSYARHYPNFRYVRALKKGGIDADMARCVELASTPYCWLFSGDDVMLPGAIEKVLNTLRRWQPDLVLSRHNECTVDMTVLKDWPVLSIKTNKVFDLQNGDERSAYLEAARTSEAFLSFMGGLVIKRQRWFQGRLTPSFNGSNWAHIGRLWSLMDEPFRLAYLHEVLLNRRGGNDSFSKDGMLSRLGIQIDGLLDIIESIFGAESMEARHLRRVIKTEVEPDWANTVRRDLQNRHAPQKDFERLDQMLSRIA</sequence>
<dbReference type="SUPFAM" id="SSF53448">
    <property type="entry name" value="Nucleotide-diphospho-sugar transferases"/>
    <property type="match status" value="1"/>
</dbReference>
<evidence type="ECO:0000313" key="2">
    <source>
        <dbReference type="EMBL" id="EGI77340.1"/>
    </source>
</evidence>
<dbReference type="CDD" id="cd00761">
    <property type="entry name" value="Glyco_tranf_GTA_type"/>
    <property type="match status" value="1"/>
</dbReference>
<dbReference type="Pfam" id="PF00535">
    <property type="entry name" value="Glycos_transf_2"/>
    <property type="match status" value="1"/>
</dbReference>
<accession>F3KSE6</accession>
<name>F3KSE6_9BURK</name>
<dbReference type="RefSeq" id="WP_006297410.1">
    <property type="nucleotide sequence ID" value="NZ_AEGR01000050.1"/>
</dbReference>
<dbReference type="eggNOG" id="COG0463">
    <property type="taxonomic scope" value="Bacteria"/>
</dbReference>
<dbReference type="InterPro" id="IPR001173">
    <property type="entry name" value="Glyco_trans_2-like"/>
</dbReference>
<dbReference type="Proteomes" id="UP000016368">
    <property type="component" value="Unassembled WGS sequence"/>
</dbReference>
<dbReference type="AlphaFoldDB" id="F3KSE6"/>
<reference evidence="2 3" key="1">
    <citation type="journal article" date="2011" name="EMBO J.">
        <title>Structural diversity of bacterial flagellar motors.</title>
        <authorList>
            <person name="Chen S."/>
            <person name="Beeby M."/>
            <person name="Murphy G.E."/>
            <person name="Leadbetter J.R."/>
            <person name="Hendrixson D.R."/>
            <person name="Briegel A."/>
            <person name="Li Z."/>
            <person name="Shi J."/>
            <person name="Tocheva E.I."/>
            <person name="Muller A."/>
            <person name="Dobro M.J."/>
            <person name="Jensen G.J."/>
        </authorList>
    </citation>
    <scope>NUCLEOTIDE SEQUENCE [LARGE SCALE GENOMIC DNA]</scope>
    <source>
        <strain evidence="2 3">ATCC 19624</strain>
    </source>
</reference>
<evidence type="ECO:0000259" key="1">
    <source>
        <dbReference type="Pfam" id="PF00535"/>
    </source>
</evidence>
<dbReference type="PANTHER" id="PTHR22916:SF3">
    <property type="entry name" value="UDP-GLCNAC:BETAGAL BETA-1,3-N-ACETYLGLUCOSAMINYLTRANSFERASE-LIKE PROTEIN 1"/>
    <property type="match status" value="1"/>
</dbReference>
<keyword evidence="2" id="KW-0808">Transferase</keyword>
<dbReference type="EMBL" id="AEGR01000050">
    <property type="protein sequence ID" value="EGI77340.1"/>
    <property type="molecule type" value="Genomic_DNA"/>
</dbReference>
<comment type="caution">
    <text evidence="2">The sequence shown here is derived from an EMBL/GenBank/DDBJ whole genome shotgun (WGS) entry which is preliminary data.</text>
</comment>
<dbReference type="OrthoDB" id="9785185at2"/>
<organism evidence="2 3">
    <name type="scientific">Hylemonella gracilis ATCC 19624</name>
    <dbReference type="NCBI Taxonomy" id="887062"/>
    <lineage>
        <taxon>Bacteria</taxon>
        <taxon>Pseudomonadati</taxon>
        <taxon>Pseudomonadota</taxon>
        <taxon>Betaproteobacteria</taxon>
        <taxon>Burkholderiales</taxon>
        <taxon>Comamonadaceae</taxon>
        <taxon>Hylemonella</taxon>
    </lineage>
</organism>